<reference evidence="4" key="1">
    <citation type="submission" date="2018-03" db="EMBL/GenBank/DDBJ databases">
        <title>A comparative analysis of the Nautiliaceae.</title>
        <authorList>
            <person name="Grosche A."/>
            <person name="Smedile F."/>
            <person name="Vetriani C."/>
        </authorList>
    </citation>
    <scope>NUCLEOTIDE SEQUENCE [LARGE SCALE GENOMIC DNA]</scope>
    <source>
        <strain evidence="4">TB6</strain>
    </source>
</reference>
<evidence type="ECO:0000313" key="4">
    <source>
        <dbReference type="Proteomes" id="UP000298805"/>
    </source>
</evidence>
<sequence length="244" mass="29428">MPSESFLKSLIPGLVGLKGMRKIHNYVVVKEVWSFEKEFEMTSMYNEFLKLEINKMWAKFYELEKNKFLGRDYKLNQMKEAFIKFLETQELKIRLIKEFLSENEVQLNKVGKKAYREAFNNYTKILDEMTEIVVEIMENVKLPKADYWINFDIRKSKDWEAFKAFMEEEKKKDISYKRLKKIVYKTLKQLESKLIYLSYNITVTKKHKIFYVDNDGNVEKVYDKDYVEVVYVPDSEVKEELLNL</sequence>
<name>A0AAJ4UYP2_9BACT</name>
<evidence type="ECO:0000313" key="3">
    <source>
        <dbReference type="Proteomes" id="UP000272781"/>
    </source>
</evidence>
<reference evidence="1" key="3">
    <citation type="submission" date="2019-06" db="EMBL/GenBank/DDBJ databases">
        <title>A comparative analysis of the Nautiliaceae.</title>
        <authorList>
            <person name="Grosche A."/>
            <person name="Smedile F."/>
            <person name="Vetriani C."/>
        </authorList>
    </citation>
    <scope>NUCLEOTIDE SEQUENCE</scope>
    <source>
        <strain evidence="1">TB6</strain>
    </source>
</reference>
<keyword evidence="4" id="KW-1185">Reference proteome</keyword>
<dbReference type="Proteomes" id="UP000298805">
    <property type="component" value="Chromosome"/>
</dbReference>
<gene>
    <name evidence="1" type="ORF">C6V80_05030</name>
    <name evidence="2" type="ORF">EDC58_0421</name>
</gene>
<dbReference type="EMBL" id="RJVK01000001">
    <property type="protein sequence ID" value="ROR40939.1"/>
    <property type="molecule type" value="Genomic_DNA"/>
</dbReference>
<dbReference type="EMBL" id="CP027432">
    <property type="protein sequence ID" value="QCI28341.1"/>
    <property type="molecule type" value="Genomic_DNA"/>
</dbReference>
<proteinExistence type="predicted"/>
<evidence type="ECO:0000313" key="2">
    <source>
        <dbReference type="EMBL" id="ROR40939.1"/>
    </source>
</evidence>
<organism evidence="2 3">
    <name type="scientific">Caminibacter pacificus</name>
    <dbReference type="NCBI Taxonomy" id="1424653"/>
    <lineage>
        <taxon>Bacteria</taxon>
        <taxon>Pseudomonadati</taxon>
        <taxon>Campylobacterota</taxon>
        <taxon>Epsilonproteobacteria</taxon>
        <taxon>Nautiliales</taxon>
        <taxon>Nautiliaceae</taxon>
        <taxon>Caminibacter</taxon>
    </lineage>
</organism>
<accession>A0AAJ4UYP2</accession>
<evidence type="ECO:0000313" key="1">
    <source>
        <dbReference type="EMBL" id="QCI28341.1"/>
    </source>
</evidence>
<reference evidence="2 3" key="2">
    <citation type="submission" date="2018-11" db="EMBL/GenBank/DDBJ databases">
        <title>Genomic Encyclopedia of Type Strains, Phase IV (KMG-IV): sequencing the most valuable type-strain genomes for metagenomic binning, comparative biology and taxonomic classification.</title>
        <authorList>
            <person name="Goeker M."/>
        </authorList>
    </citation>
    <scope>NUCLEOTIDE SEQUENCE [LARGE SCALE GENOMIC DNA]</scope>
    <source>
        <strain evidence="2 3">DSM 27783</strain>
    </source>
</reference>
<protein>
    <submittedName>
        <fullName evidence="2">Uncharacterized protein</fullName>
    </submittedName>
</protein>
<dbReference type="AlphaFoldDB" id="A0AAJ4UYP2"/>
<dbReference type="RefSeq" id="WP_123351844.1">
    <property type="nucleotide sequence ID" value="NZ_CP027432.2"/>
</dbReference>
<dbReference type="Proteomes" id="UP000272781">
    <property type="component" value="Unassembled WGS sequence"/>
</dbReference>